<sequence length="20" mass="2192">MTHVNEGNPAMPSRPNRQVG</sequence>
<feature type="region of interest" description="Disordered" evidence="1">
    <location>
        <begin position="1"/>
        <end position="20"/>
    </location>
</feature>
<reference evidence="2" key="1">
    <citation type="submission" date="2016-03" db="EMBL/GenBank/DDBJ databases">
        <authorList>
            <person name="Ploux O."/>
        </authorList>
    </citation>
    <scope>NUCLEOTIDE SEQUENCE</scope>
    <source>
        <strain evidence="2">UC10</strain>
    </source>
</reference>
<accession>A0A1Y5NW94</accession>
<organism evidence="2">
    <name type="scientific">uncultured Mycobacterium sp</name>
    <dbReference type="NCBI Taxonomy" id="171292"/>
    <lineage>
        <taxon>Bacteria</taxon>
        <taxon>Bacillati</taxon>
        <taxon>Actinomycetota</taxon>
        <taxon>Actinomycetes</taxon>
        <taxon>Mycobacteriales</taxon>
        <taxon>Mycobacteriaceae</taxon>
        <taxon>Mycobacterium</taxon>
        <taxon>environmental samples</taxon>
    </lineage>
</organism>
<name>A0A1Y5NW94_9MYCO</name>
<dbReference type="EMBL" id="FLQS01000001">
    <property type="protein sequence ID" value="SBS70732.1"/>
    <property type="molecule type" value="Genomic_DNA"/>
</dbReference>
<protein>
    <submittedName>
        <fullName evidence="2">Uncharacterized protein</fullName>
    </submittedName>
</protein>
<evidence type="ECO:0000256" key="1">
    <source>
        <dbReference type="SAM" id="MobiDB-lite"/>
    </source>
</evidence>
<gene>
    <name evidence="2" type="ORF">MHPYR_10290</name>
</gene>
<dbReference type="AlphaFoldDB" id="A0A1Y5NW94"/>
<proteinExistence type="predicted"/>
<evidence type="ECO:0000313" key="2">
    <source>
        <dbReference type="EMBL" id="SBS70732.1"/>
    </source>
</evidence>